<dbReference type="AlphaFoldDB" id="A0A0N4Z341"/>
<keyword evidence="1" id="KW-1133">Transmembrane helix</keyword>
<sequence>MKIQISFILAILSVIINEIFCLKCKKPERMQSNSTEILKLEYIEIDCNEKCFHAFDADENNSMGCTSEVPASFQFMRQLKPTCLSAKKDDIKICTCDWNNCNILPKEILHAAVLGGPKVFNSSNNFLAYNLIVLLSSFLIYIFILMK</sequence>
<organism evidence="3 4">
    <name type="scientific">Parastrongyloides trichosuri</name>
    <name type="common">Possum-specific nematode worm</name>
    <dbReference type="NCBI Taxonomy" id="131310"/>
    <lineage>
        <taxon>Eukaryota</taxon>
        <taxon>Metazoa</taxon>
        <taxon>Ecdysozoa</taxon>
        <taxon>Nematoda</taxon>
        <taxon>Chromadorea</taxon>
        <taxon>Rhabditida</taxon>
        <taxon>Tylenchina</taxon>
        <taxon>Panagrolaimomorpha</taxon>
        <taxon>Strongyloidoidea</taxon>
        <taxon>Strongyloididae</taxon>
        <taxon>Parastrongyloides</taxon>
    </lineage>
</organism>
<keyword evidence="2" id="KW-0732">Signal</keyword>
<proteinExistence type="predicted"/>
<keyword evidence="1" id="KW-0472">Membrane</keyword>
<feature type="transmembrane region" description="Helical" evidence="1">
    <location>
        <begin position="126"/>
        <end position="146"/>
    </location>
</feature>
<feature type="signal peptide" evidence="2">
    <location>
        <begin position="1"/>
        <end position="21"/>
    </location>
</feature>
<evidence type="ECO:0000256" key="1">
    <source>
        <dbReference type="SAM" id="Phobius"/>
    </source>
</evidence>
<keyword evidence="3" id="KW-1185">Reference proteome</keyword>
<keyword evidence="1" id="KW-0812">Transmembrane</keyword>
<dbReference type="WBParaSite" id="PTRK_0000132000.1">
    <property type="protein sequence ID" value="PTRK_0000132000.1"/>
    <property type="gene ID" value="PTRK_0000132000"/>
</dbReference>
<evidence type="ECO:0000256" key="2">
    <source>
        <dbReference type="SAM" id="SignalP"/>
    </source>
</evidence>
<accession>A0A0N4Z341</accession>
<feature type="chain" id="PRO_5005891011" evidence="2">
    <location>
        <begin position="22"/>
        <end position="147"/>
    </location>
</feature>
<reference evidence="4" key="1">
    <citation type="submission" date="2017-02" db="UniProtKB">
        <authorList>
            <consortium name="WormBaseParasite"/>
        </authorList>
    </citation>
    <scope>IDENTIFICATION</scope>
</reference>
<name>A0A0N4Z341_PARTI</name>
<evidence type="ECO:0000313" key="3">
    <source>
        <dbReference type="Proteomes" id="UP000038045"/>
    </source>
</evidence>
<protein>
    <submittedName>
        <fullName evidence="4">Protein quiver</fullName>
    </submittedName>
</protein>
<dbReference type="Proteomes" id="UP000038045">
    <property type="component" value="Unplaced"/>
</dbReference>
<evidence type="ECO:0000313" key="4">
    <source>
        <dbReference type="WBParaSite" id="PTRK_0000132000.1"/>
    </source>
</evidence>